<dbReference type="RefSeq" id="XP_019026820.1">
    <property type="nucleotide sequence ID" value="XM_019168964.1"/>
</dbReference>
<reference evidence="2 3" key="3">
    <citation type="journal article" date="2015" name="Genome Announc.">
        <title>Draft Genome Sequence of the Archiascomycetous Yeast Saitoella complicata.</title>
        <authorList>
            <person name="Yamauchi K."/>
            <person name="Kondo S."/>
            <person name="Hamamoto M."/>
            <person name="Takahashi Y."/>
            <person name="Ogura Y."/>
            <person name="Hayashi T."/>
            <person name="Nishida H."/>
        </authorList>
    </citation>
    <scope>NUCLEOTIDE SEQUENCE [LARGE SCALE GENOMIC DNA]</scope>
    <source>
        <strain evidence="2 3">NRRL Y-17804</strain>
    </source>
</reference>
<comment type="caution">
    <text evidence="2">The sequence shown here is derived from an EMBL/GenBank/DDBJ whole genome shotgun (WGS) entry which is preliminary data.</text>
</comment>
<dbReference type="STRING" id="698492.A0A0E9N8H1"/>
<evidence type="ECO:0000256" key="1">
    <source>
        <dbReference type="SAM" id="SignalP"/>
    </source>
</evidence>
<feature type="signal peptide" evidence="1">
    <location>
        <begin position="1"/>
        <end position="17"/>
    </location>
</feature>
<evidence type="ECO:0008006" key="4">
    <source>
        <dbReference type="Google" id="ProtNLM"/>
    </source>
</evidence>
<gene>
    <name evidence="2" type="ORF">G7K_0363-t1</name>
</gene>
<accession>A0A0E9N8H1</accession>
<name>A0A0E9N8H1_SAICN</name>
<protein>
    <recommendedName>
        <fullName evidence="4">ER membrane protein complex subunit 10</fullName>
    </recommendedName>
</protein>
<reference evidence="2 3" key="1">
    <citation type="journal article" date="2011" name="J. Gen. Appl. Microbiol.">
        <title>Draft genome sequencing of the enigmatic yeast Saitoella complicata.</title>
        <authorList>
            <person name="Nishida H."/>
            <person name="Hamamoto M."/>
            <person name="Sugiyama J."/>
        </authorList>
    </citation>
    <scope>NUCLEOTIDE SEQUENCE [LARGE SCALE GENOMIC DNA]</scope>
    <source>
        <strain evidence="2 3">NRRL Y-17804</strain>
    </source>
</reference>
<dbReference type="OrthoDB" id="1894652at2759"/>
<dbReference type="OMA" id="THENDLY"/>
<dbReference type="Pfam" id="PF21203">
    <property type="entry name" value="ECM10"/>
    <property type="match status" value="1"/>
</dbReference>
<keyword evidence="1" id="KW-0732">Signal</keyword>
<sequence length="194" mass="21504">MLIRLLFLSLYLLCAAAEQVRISLYEQVDEGLPSQTPRAEIIYDTVSQTAETKWAARLSSIEGNLYKLGLLDESEKSVNGGFISQAARKLLHNSDGWQNIHEEVKVHLDKQGKPWKVDYGISTGSNPPTVIMVPYQLNGPSVSLKKPIVARPATADGEEVPEPEKTFLQKYWHYLVPIILVMLLTGGGSEAQAK</sequence>
<evidence type="ECO:0000313" key="3">
    <source>
        <dbReference type="Proteomes" id="UP000033140"/>
    </source>
</evidence>
<evidence type="ECO:0000313" key="2">
    <source>
        <dbReference type="EMBL" id="GAO46124.1"/>
    </source>
</evidence>
<feature type="chain" id="PRO_5002430490" description="ER membrane protein complex subunit 10" evidence="1">
    <location>
        <begin position="18"/>
        <end position="194"/>
    </location>
</feature>
<proteinExistence type="predicted"/>
<reference evidence="2 3" key="2">
    <citation type="journal article" date="2014" name="J. Gen. Appl. Microbiol.">
        <title>The early diverging ascomycetous budding yeast Saitoella complicata has three histone deacetylases belonging to the Clr6, Hos2, and Rpd3 lineages.</title>
        <authorList>
            <person name="Nishida H."/>
            <person name="Matsumoto T."/>
            <person name="Kondo S."/>
            <person name="Hamamoto M."/>
            <person name="Yoshikawa H."/>
        </authorList>
    </citation>
    <scope>NUCLEOTIDE SEQUENCE [LARGE SCALE GENOMIC DNA]</scope>
    <source>
        <strain evidence="2 3">NRRL Y-17804</strain>
    </source>
</reference>
<keyword evidence="3" id="KW-1185">Reference proteome</keyword>
<dbReference type="PANTHER" id="PTHR39219:SF1">
    <property type="entry name" value="ER MEMBRANE PROTEIN COMPLEX SUBUNIT 10"/>
    <property type="match status" value="1"/>
</dbReference>
<dbReference type="EMBL" id="BACD03000002">
    <property type="protein sequence ID" value="GAO46124.1"/>
    <property type="molecule type" value="Genomic_DNA"/>
</dbReference>
<organism evidence="2 3">
    <name type="scientific">Saitoella complicata (strain BCRC 22490 / CBS 7301 / JCM 7358 / NBRC 10748 / NRRL Y-17804)</name>
    <dbReference type="NCBI Taxonomy" id="698492"/>
    <lineage>
        <taxon>Eukaryota</taxon>
        <taxon>Fungi</taxon>
        <taxon>Dikarya</taxon>
        <taxon>Ascomycota</taxon>
        <taxon>Taphrinomycotina</taxon>
        <taxon>Taphrinomycotina incertae sedis</taxon>
        <taxon>Saitoella</taxon>
    </lineage>
</organism>
<dbReference type="AlphaFoldDB" id="A0A0E9N8H1"/>
<dbReference type="Proteomes" id="UP000033140">
    <property type="component" value="Unassembled WGS sequence"/>
</dbReference>
<dbReference type="PANTHER" id="PTHR39219">
    <property type="entry name" value="ER MEMBRANE PROTEIN COMPLEX SUBUNIT 10"/>
    <property type="match status" value="1"/>
</dbReference>